<name>A0AAN9Y3X1_9HEMI</name>
<evidence type="ECO:0000313" key="2">
    <source>
        <dbReference type="EMBL" id="KAK7590971.1"/>
    </source>
</evidence>
<dbReference type="EMBL" id="JBBCAQ010000022">
    <property type="protein sequence ID" value="KAK7590971.1"/>
    <property type="molecule type" value="Genomic_DNA"/>
</dbReference>
<feature type="region of interest" description="Disordered" evidence="1">
    <location>
        <begin position="60"/>
        <end position="88"/>
    </location>
</feature>
<dbReference type="Proteomes" id="UP001367676">
    <property type="component" value="Unassembled WGS sequence"/>
</dbReference>
<dbReference type="AlphaFoldDB" id="A0AAN9Y3X1"/>
<evidence type="ECO:0000313" key="3">
    <source>
        <dbReference type="Proteomes" id="UP001367676"/>
    </source>
</evidence>
<organism evidence="2 3">
    <name type="scientific">Parthenolecanium corni</name>
    <dbReference type="NCBI Taxonomy" id="536013"/>
    <lineage>
        <taxon>Eukaryota</taxon>
        <taxon>Metazoa</taxon>
        <taxon>Ecdysozoa</taxon>
        <taxon>Arthropoda</taxon>
        <taxon>Hexapoda</taxon>
        <taxon>Insecta</taxon>
        <taxon>Pterygota</taxon>
        <taxon>Neoptera</taxon>
        <taxon>Paraneoptera</taxon>
        <taxon>Hemiptera</taxon>
        <taxon>Sternorrhyncha</taxon>
        <taxon>Coccoidea</taxon>
        <taxon>Coccidae</taxon>
        <taxon>Parthenolecanium</taxon>
    </lineage>
</organism>
<reference evidence="2 3" key="1">
    <citation type="submission" date="2024-03" db="EMBL/GenBank/DDBJ databases">
        <title>Adaptation during the transition from Ophiocordyceps entomopathogen to insect associate is accompanied by gene loss and intensified selection.</title>
        <authorList>
            <person name="Ward C.M."/>
            <person name="Onetto C.A."/>
            <person name="Borneman A.R."/>
        </authorList>
    </citation>
    <scope>NUCLEOTIDE SEQUENCE [LARGE SCALE GENOMIC DNA]</scope>
    <source>
        <strain evidence="2">AWRI1</strain>
        <tissue evidence="2">Single Adult Female</tissue>
    </source>
</reference>
<accession>A0AAN9Y3X1</accession>
<gene>
    <name evidence="2" type="ORF">V9T40_002584</name>
</gene>
<comment type="caution">
    <text evidence="2">The sequence shown here is derived from an EMBL/GenBank/DDBJ whole genome shotgun (WGS) entry which is preliminary data.</text>
</comment>
<sequence>MYLRRVKNVLSSHFDGKAHAYFLLRRRQSPKFPTLRGKKFRAHEEGTGCTICDHERRTTTADCESPDSGEQLLDLSTKKENATKQTNR</sequence>
<protein>
    <submittedName>
        <fullName evidence="2">Uncharacterized protein</fullName>
    </submittedName>
</protein>
<keyword evidence="3" id="KW-1185">Reference proteome</keyword>
<evidence type="ECO:0000256" key="1">
    <source>
        <dbReference type="SAM" id="MobiDB-lite"/>
    </source>
</evidence>
<proteinExistence type="predicted"/>